<gene>
    <name evidence="1" type="ORF">OUZ56_025447</name>
</gene>
<comment type="caution">
    <text evidence="1">The sequence shown here is derived from an EMBL/GenBank/DDBJ whole genome shotgun (WGS) entry which is preliminary data.</text>
</comment>
<evidence type="ECO:0000313" key="2">
    <source>
        <dbReference type="Proteomes" id="UP001234178"/>
    </source>
</evidence>
<proteinExistence type="predicted"/>
<dbReference type="Proteomes" id="UP001234178">
    <property type="component" value="Unassembled WGS sequence"/>
</dbReference>
<dbReference type="EMBL" id="JAOYFB010000004">
    <property type="protein sequence ID" value="KAK4013213.1"/>
    <property type="molecule type" value="Genomic_DNA"/>
</dbReference>
<name>A0ABQ9ZJW0_9CRUS</name>
<organism evidence="1 2">
    <name type="scientific">Daphnia magna</name>
    <dbReference type="NCBI Taxonomy" id="35525"/>
    <lineage>
        <taxon>Eukaryota</taxon>
        <taxon>Metazoa</taxon>
        <taxon>Ecdysozoa</taxon>
        <taxon>Arthropoda</taxon>
        <taxon>Crustacea</taxon>
        <taxon>Branchiopoda</taxon>
        <taxon>Diplostraca</taxon>
        <taxon>Cladocera</taxon>
        <taxon>Anomopoda</taxon>
        <taxon>Daphniidae</taxon>
        <taxon>Daphnia</taxon>
    </lineage>
</organism>
<protein>
    <submittedName>
        <fullName evidence="1">Uncharacterized protein</fullName>
    </submittedName>
</protein>
<keyword evidence="2" id="KW-1185">Reference proteome</keyword>
<sequence length="370" mass="42349">MIVEGLMYREARDPNGTLVWVAECDLNCNHGDSTVGLTCRSTLVLRDEMCRPVRRPECRVGPGELHSHRNPTVHEVRYLSLRYKVRIFCAERRSVAGIQYYIRELVQRYNLPWSQRDVYRSLRDVTRLCDDSGRVWRRTVPWYSPDSPERAAYLRRQEAGRARRAAPRLVFDERCDVVGAPESPVMPVVRDPATPPGSPVLEPVNVVPMCRLLISCSHQRVQRWFKVKTDGIRRSPLPEEGKTGEGQRKQILERAASGLEQLGITRERYERLQGPLIRKKIRPKRGLLDARGSALNWLLGVATDKSLEGLNDHLEALAKETSGIVHTMSQQATLVNDTLRELQDHALAIDQLDHSLLQSRPLSWLSLLYR</sequence>
<evidence type="ECO:0000313" key="1">
    <source>
        <dbReference type="EMBL" id="KAK4013213.1"/>
    </source>
</evidence>
<reference evidence="1 2" key="1">
    <citation type="journal article" date="2023" name="Nucleic Acids Res.">
        <title>The hologenome of Daphnia magna reveals possible DNA methylation and microbiome-mediated evolution of the host genome.</title>
        <authorList>
            <person name="Chaturvedi A."/>
            <person name="Li X."/>
            <person name="Dhandapani V."/>
            <person name="Marshall H."/>
            <person name="Kissane S."/>
            <person name="Cuenca-Cambronero M."/>
            <person name="Asole G."/>
            <person name="Calvet F."/>
            <person name="Ruiz-Romero M."/>
            <person name="Marangio P."/>
            <person name="Guigo R."/>
            <person name="Rago D."/>
            <person name="Mirbahai L."/>
            <person name="Eastwood N."/>
            <person name="Colbourne J.K."/>
            <person name="Zhou J."/>
            <person name="Mallon E."/>
            <person name="Orsini L."/>
        </authorList>
    </citation>
    <scope>NUCLEOTIDE SEQUENCE [LARGE SCALE GENOMIC DNA]</scope>
    <source>
        <strain evidence="1">LRV0_1</strain>
    </source>
</reference>
<accession>A0ABQ9ZJW0</accession>